<organism evidence="2 3">
    <name type="scientific">Blepharisma stoltei</name>
    <dbReference type="NCBI Taxonomy" id="1481888"/>
    <lineage>
        <taxon>Eukaryota</taxon>
        <taxon>Sar</taxon>
        <taxon>Alveolata</taxon>
        <taxon>Ciliophora</taxon>
        <taxon>Postciliodesmatophora</taxon>
        <taxon>Heterotrichea</taxon>
        <taxon>Heterotrichida</taxon>
        <taxon>Blepharismidae</taxon>
        <taxon>Blepharisma</taxon>
    </lineage>
</organism>
<feature type="region of interest" description="Disordered" evidence="1">
    <location>
        <begin position="215"/>
        <end position="258"/>
    </location>
</feature>
<evidence type="ECO:0000313" key="3">
    <source>
        <dbReference type="Proteomes" id="UP001162131"/>
    </source>
</evidence>
<feature type="region of interest" description="Disordered" evidence="1">
    <location>
        <begin position="126"/>
        <end position="156"/>
    </location>
</feature>
<dbReference type="EMBL" id="CAJZBQ010000053">
    <property type="protein sequence ID" value="CAG9331479.1"/>
    <property type="molecule type" value="Genomic_DNA"/>
</dbReference>
<dbReference type="AlphaFoldDB" id="A0AAU9K3D4"/>
<sequence>MESGEVNIPENCPSRKNNYAIYVFEPLGKDFPQSTSSRKIKFDRYQDPERPIKTFLKHKHKGLRSENSSVERGKKIKLKRPDLVISTENIISVHKNSGSYTDTNLTEISNPSLPSKVKLKLIEIEEKKGKPERNSSKTIHHKKQPDSSSSPKINHMKKAKYIRPKVAVELRHFEARAEAKLEDEDNSVLLPPINLNHKVWSSKNIERLYTPSHHKVSSLTPADTPKVWDLSPNPSGTQTKAKSKPSSRSKSSAPSERRKLPARFLALEEIEHKIGISKDRSFKLKSHVKLDLKLIREHDEQNLKEQLEKDKNTRWYIENLKKHSILKSIKEFGETWDWNTPGSSPNHTKSVRFQQELENHI</sequence>
<comment type="caution">
    <text evidence="2">The sequence shown here is derived from an EMBL/GenBank/DDBJ whole genome shotgun (WGS) entry which is preliminary data.</text>
</comment>
<proteinExistence type="predicted"/>
<dbReference type="Proteomes" id="UP001162131">
    <property type="component" value="Unassembled WGS sequence"/>
</dbReference>
<gene>
    <name evidence="2" type="ORF">BSTOLATCC_MIC53548</name>
</gene>
<feature type="compositionally biased region" description="Basic and acidic residues" evidence="1">
    <location>
        <begin position="126"/>
        <end position="135"/>
    </location>
</feature>
<protein>
    <submittedName>
        <fullName evidence="2">Uncharacterized protein</fullName>
    </submittedName>
</protein>
<evidence type="ECO:0000313" key="2">
    <source>
        <dbReference type="EMBL" id="CAG9331479.1"/>
    </source>
</evidence>
<evidence type="ECO:0000256" key="1">
    <source>
        <dbReference type="SAM" id="MobiDB-lite"/>
    </source>
</evidence>
<accession>A0AAU9K3D4</accession>
<reference evidence="2" key="1">
    <citation type="submission" date="2021-09" db="EMBL/GenBank/DDBJ databases">
        <authorList>
            <consortium name="AG Swart"/>
            <person name="Singh M."/>
            <person name="Singh A."/>
            <person name="Seah K."/>
            <person name="Emmerich C."/>
        </authorList>
    </citation>
    <scope>NUCLEOTIDE SEQUENCE</scope>
    <source>
        <strain evidence="2">ATCC30299</strain>
    </source>
</reference>
<name>A0AAU9K3D4_9CILI</name>
<keyword evidence="3" id="KW-1185">Reference proteome</keyword>